<comment type="caution">
    <text evidence="9">Lacks conserved residue(s) required for the propagation of feature annotation.</text>
</comment>
<dbReference type="Pfam" id="PF02949">
    <property type="entry name" value="7tm_6"/>
    <property type="match status" value="1"/>
</dbReference>
<evidence type="ECO:0000256" key="6">
    <source>
        <dbReference type="ARBA" id="ARBA00023136"/>
    </source>
</evidence>
<evidence type="ECO:0000256" key="2">
    <source>
        <dbReference type="ARBA" id="ARBA00022606"/>
    </source>
</evidence>
<dbReference type="GO" id="GO:0005886">
    <property type="term" value="C:plasma membrane"/>
    <property type="evidence" value="ECO:0007669"/>
    <property type="project" value="UniProtKB-SubCell"/>
</dbReference>
<dbReference type="Proteomes" id="UP001549921">
    <property type="component" value="Unassembled WGS sequence"/>
</dbReference>
<protein>
    <recommendedName>
        <fullName evidence="9">Odorant receptor</fullName>
    </recommendedName>
</protein>
<dbReference type="PANTHER" id="PTHR21137">
    <property type="entry name" value="ODORANT RECEPTOR"/>
    <property type="match status" value="1"/>
</dbReference>
<evidence type="ECO:0000256" key="3">
    <source>
        <dbReference type="ARBA" id="ARBA00022692"/>
    </source>
</evidence>
<keyword evidence="5 9" id="KW-1133">Transmembrane helix</keyword>
<evidence type="ECO:0000256" key="5">
    <source>
        <dbReference type="ARBA" id="ARBA00022989"/>
    </source>
</evidence>
<proteinExistence type="inferred from homology"/>
<keyword evidence="8 9" id="KW-0807">Transducer</keyword>
<evidence type="ECO:0000256" key="7">
    <source>
        <dbReference type="ARBA" id="ARBA00023170"/>
    </source>
</evidence>
<name>A0ABD0SBC3_LOXSC</name>
<feature type="transmembrane region" description="Helical" evidence="9">
    <location>
        <begin position="275"/>
        <end position="296"/>
    </location>
</feature>
<sequence length="384" mass="44331">MDVEYGRLDQSLDKIKLVCHLEGINIKNNKKDNLKLKLMYLLNFQWLNSDLAGAICAFILGIKDGKNFVEITYIAPCITFSFLANIKSLAVILNGTQLQESISILKKMEIKDKNRNKNIKCKVDNIIREHVGFLHSVIKVLNITYVVLVAAFAVNPLMLIAYKYYKTNELELVLPFLIWYPFDAYSIRNWPAVYLHQLWSDAVVILGIGTSDYIFYTCCTYITLRFRVLQVEIENLVTERTNFNSFQAKFREIVMWHQELIRCSQIIEEIYSKSVLFNFVSSSILICLTGFDVMFLSDRIMVMSFVSFLCTSLLQIFFLCYFGDLLMRSSLGVGDAAYKCRWYSKGPYPCKITAYGFADVNLTAFMRILSNAWSYFALLNTIYG</sequence>
<feature type="transmembrane region" description="Helical" evidence="9">
    <location>
        <begin position="302"/>
        <end position="322"/>
    </location>
</feature>
<dbReference type="InterPro" id="IPR004117">
    <property type="entry name" value="7tm6_olfct_rcpt"/>
</dbReference>
<comment type="caution">
    <text evidence="10">The sequence shown here is derived from an EMBL/GenBank/DDBJ whole genome shotgun (WGS) entry which is preliminary data.</text>
</comment>
<dbReference type="EMBL" id="JBEDNZ010000025">
    <property type="protein sequence ID" value="KAL0811011.1"/>
    <property type="molecule type" value="Genomic_DNA"/>
</dbReference>
<evidence type="ECO:0000313" key="11">
    <source>
        <dbReference type="Proteomes" id="UP001549921"/>
    </source>
</evidence>
<comment type="subcellular location">
    <subcellularLocation>
        <location evidence="9">Cell membrane</location>
        <topology evidence="9">Multi-pass membrane protein</topology>
    </subcellularLocation>
    <subcellularLocation>
        <location evidence="1">Membrane</location>
        <topology evidence="1">Multi-pass membrane protein</topology>
    </subcellularLocation>
</comment>
<keyword evidence="3 9" id="KW-0812">Transmembrane</keyword>
<evidence type="ECO:0000256" key="8">
    <source>
        <dbReference type="ARBA" id="ARBA00023224"/>
    </source>
</evidence>
<feature type="transmembrane region" description="Helical" evidence="9">
    <location>
        <begin position="143"/>
        <end position="162"/>
    </location>
</feature>
<gene>
    <name evidence="10" type="ORF">ABMA28_010295</name>
</gene>
<feature type="transmembrane region" description="Helical" evidence="9">
    <location>
        <begin position="38"/>
        <end position="61"/>
    </location>
</feature>
<comment type="similarity">
    <text evidence="9">Belongs to the insect chemoreceptor superfamily. Heteromeric odorant receptor channel (TC 1.A.69) family.</text>
</comment>
<organism evidence="10 11">
    <name type="scientific">Loxostege sticticalis</name>
    <name type="common">Beet webworm moth</name>
    <dbReference type="NCBI Taxonomy" id="481309"/>
    <lineage>
        <taxon>Eukaryota</taxon>
        <taxon>Metazoa</taxon>
        <taxon>Ecdysozoa</taxon>
        <taxon>Arthropoda</taxon>
        <taxon>Hexapoda</taxon>
        <taxon>Insecta</taxon>
        <taxon>Pterygota</taxon>
        <taxon>Neoptera</taxon>
        <taxon>Endopterygota</taxon>
        <taxon>Lepidoptera</taxon>
        <taxon>Glossata</taxon>
        <taxon>Ditrysia</taxon>
        <taxon>Pyraloidea</taxon>
        <taxon>Crambidae</taxon>
        <taxon>Pyraustinae</taxon>
        <taxon>Loxostege</taxon>
    </lineage>
</organism>
<evidence type="ECO:0000256" key="9">
    <source>
        <dbReference type="RuleBase" id="RU351113"/>
    </source>
</evidence>
<evidence type="ECO:0000256" key="4">
    <source>
        <dbReference type="ARBA" id="ARBA00022725"/>
    </source>
</evidence>
<keyword evidence="2 9" id="KW-0716">Sensory transduction</keyword>
<dbReference type="GO" id="GO:0007165">
    <property type="term" value="P:signal transduction"/>
    <property type="evidence" value="ECO:0007669"/>
    <property type="project" value="UniProtKB-KW"/>
</dbReference>
<accession>A0ABD0SBC3</accession>
<evidence type="ECO:0000256" key="1">
    <source>
        <dbReference type="ARBA" id="ARBA00004141"/>
    </source>
</evidence>
<dbReference type="AlphaFoldDB" id="A0ABD0SBC3"/>
<dbReference type="GO" id="GO:0007608">
    <property type="term" value="P:sensory perception of smell"/>
    <property type="evidence" value="ECO:0007669"/>
    <property type="project" value="UniProtKB-KW"/>
</dbReference>
<evidence type="ECO:0000313" key="10">
    <source>
        <dbReference type="EMBL" id="KAL0811011.1"/>
    </source>
</evidence>
<keyword evidence="6 9" id="KW-0472">Membrane</keyword>
<reference evidence="10 11" key="1">
    <citation type="submission" date="2024-06" db="EMBL/GenBank/DDBJ databases">
        <title>A chromosome-level genome assembly of beet webworm, Loxostege sticticalis.</title>
        <authorList>
            <person name="Zhang Y."/>
        </authorList>
    </citation>
    <scope>NUCLEOTIDE SEQUENCE [LARGE SCALE GENOMIC DNA]</scope>
    <source>
        <strain evidence="10">AQ028</strain>
        <tissue evidence="10">Male pupae</tissue>
    </source>
</reference>
<keyword evidence="7 9" id="KW-0675">Receptor</keyword>
<keyword evidence="4 9" id="KW-0552">Olfaction</keyword>
<feature type="transmembrane region" description="Helical" evidence="9">
    <location>
        <begin position="73"/>
        <end position="93"/>
    </location>
</feature>
<dbReference type="PANTHER" id="PTHR21137:SF44">
    <property type="entry name" value="ODORANT RECEPTOR 13A-RELATED"/>
    <property type="match status" value="1"/>
</dbReference>